<accession>A0A0A9CMI8</accession>
<dbReference type="EMBL" id="GBRH01222267">
    <property type="protein sequence ID" value="JAD75628.1"/>
    <property type="molecule type" value="Transcribed_RNA"/>
</dbReference>
<protein>
    <submittedName>
        <fullName evidence="2">Uncharacterized protein</fullName>
    </submittedName>
</protein>
<sequence>MALKARRSSQSTCCICPLSYLLTSLSKRSNSPLSFLGTLPGVVVGTLPSASFLGHSRSFCLPVLSCLLLLKRNMVAPPTISASSPDETSHTVNASCEREVRSLYLVLSVISSFQQYAGPEGSSLVLTGNPNGSPSMYSLHSTKSSGTFFSVNKICSAWRTRKASGRLMSQERKNRNSLPLPTIFR</sequence>
<dbReference type="AlphaFoldDB" id="A0A0A9CMI8"/>
<organism evidence="2">
    <name type="scientific">Arundo donax</name>
    <name type="common">Giant reed</name>
    <name type="synonym">Donax arundinaceus</name>
    <dbReference type="NCBI Taxonomy" id="35708"/>
    <lineage>
        <taxon>Eukaryota</taxon>
        <taxon>Viridiplantae</taxon>
        <taxon>Streptophyta</taxon>
        <taxon>Embryophyta</taxon>
        <taxon>Tracheophyta</taxon>
        <taxon>Spermatophyta</taxon>
        <taxon>Magnoliopsida</taxon>
        <taxon>Liliopsida</taxon>
        <taxon>Poales</taxon>
        <taxon>Poaceae</taxon>
        <taxon>PACMAD clade</taxon>
        <taxon>Arundinoideae</taxon>
        <taxon>Arundineae</taxon>
        <taxon>Arundo</taxon>
    </lineage>
</organism>
<evidence type="ECO:0000313" key="2">
    <source>
        <dbReference type="EMBL" id="JAD75628.1"/>
    </source>
</evidence>
<name>A0A0A9CMI8_ARUDO</name>
<proteinExistence type="predicted"/>
<evidence type="ECO:0000256" key="1">
    <source>
        <dbReference type="SAM" id="MobiDB-lite"/>
    </source>
</evidence>
<reference evidence="2" key="1">
    <citation type="submission" date="2014-09" db="EMBL/GenBank/DDBJ databases">
        <authorList>
            <person name="Magalhaes I.L.F."/>
            <person name="Oliveira U."/>
            <person name="Santos F.R."/>
            <person name="Vidigal T.H.D.A."/>
            <person name="Brescovit A.D."/>
            <person name="Santos A.J."/>
        </authorList>
    </citation>
    <scope>NUCLEOTIDE SEQUENCE</scope>
    <source>
        <tissue evidence="2">Shoot tissue taken approximately 20 cm above the soil surface</tissue>
    </source>
</reference>
<feature type="region of interest" description="Disordered" evidence="1">
    <location>
        <begin position="166"/>
        <end position="185"/>
    </location>
</feature>
<reference evidence="2" key="2">
    <citation type="journal article" date="2015" name="Data Brief">
        <title>Shoot transcriptome of the giant reed, Arundo donax.</title>
        <authorList>
            <person name="Barrero R.A."/>
            <person name="Guerrero F.D."/>
            <person name="Moolhuijzen P."/>
            <person name="Goolsby J.A."/>
            <person name="Tidwell J."/>
            <person name="Bellgard S.E."/>
            <person name="Bellgard M.I."/>
        </authorList>
    </citation>
    <scope>NUCLEOTIDE SEQUENCE</scope>
    <source>
        <tissue evidence="2">Shoot tissue taken approximately 20 cm above the soil surface</tissue>
    </source>
</reference>